<dbReference type="PANTHER" id="PTHR32166:SF63">
    <property type="entry name" value="HAT TRANSPOSON SUPERFAMILY PROTEIN"/>
    <property type="match status" value="1"/>
</dbReference>
<comment type="caution">
    <text evidence="6">The sequence shown here is derived from an EMBL/GenBank/DDBJ whole genome shotgun (WGS) entry which is preliminary data.</text>
</comment>
<evidence type="ECO:0000313" key="7">
    <source>
        <dbReference type="Proteomes" id="UP000541444"/>
    </source>
</evidence>
<evidence type="ECO:0000256" key="2">
    <source>
        <dbReference type="ARBA" id="ARBA00022771"/>
    </source>
</evidence>
<dbReference type="Pfam" id="PF04937">
    <property type="entry name" value="DUF659"/>
    <property type="match status" value="1"/>
</dbReference>
<dbReference type="SUPFAM" id="SSF53098">
    <property type="entry name" value="Ribonuclease H-like"/>
    <property type="match status" value="1"/>
</dbReference>
<dbReference type="GO" id="GO:0003677">
    <property type="term" value="F:DNA binding"/>
    <property type="evidence" value="ECO:0007669"/>
    <property type="project" value="InterPro"/>
</dbReference>
<feature type="domain" description="BED-type" evidence="5">
    <location>
        <begin position="3"/>
        <end position="57"/>
    </location>
</feature>
<keyword evidence="3" id="KW-0862">Zinc</keyword>
<dbReference type="OrthoDB" id="1936364at2759"/>
<reference evidence="6 7" key="1">
    <citation type="journal article" date="2020" name="IScience">
        <title>Genome Sequencing of the Endangered Kingdonia uniflora (Circaeasteraceae, Ranunculales) Reveals Potential Mechanisms of Evolutionary Specialization.</title>
        <authorList>
            <person name="Sun Y."/>
            <person name="Deng T."/>
            <person name="Zhang A."/>
            <person name="Moore M.J."/>
            <person name="Landis J.B."/>
            <person name="Lin N."/>
            <person name="Zhang H."/>
            <person name="Zhang X."/>
            <person name="Huang J."/>
            <person name="Zhang X."/>
            <person name="Sun H."/>
            <person name="Wang H."/>
        </authorList>
    </citation>
    <scope>NUCLEOTIDE SEQUENCE [LARGE SCALE GENOMIC DNA]</scope>
    <source>
        <strain evidence="6">TB1705</strain>
        <tissue evidence="6">Leaf</tissue>
    </source>
</reference>
<evidence type="ECO:0000259" key="5">
    <source>
        <dbReference type="PROSITE" id="PS50808"/>
    </source>
</evidence>
<dbReference type="Pfam" id="PF02892">
    <property type="entry name" value="zf-BED"/>
    <property type="match status" value="1"/>
</dbReference>
<dbReference type="InterPro" id="IPR012337">
    <property type="entry name" value="RNaseH-like_sf"/>
</dbReference>
<evidence type="ECO:0000256" key="1">
    <source>
        <dbReference type="ARBA" id="ARBA00022723"/>
    </source>
</evidence>
<dbReference type="AlphaFoldDB" id="A0A7J7LNR4"/>
<dbReference type="InterPro" id="IPR007021">
    <property type="entry name" value="DUF659"/>
</dbReference>
<name>A0A7J7LNR4_9MAGN</name>
<dbReference type="PANTHER" id="PTHR32166">
    <property type="entry name" value="OSJNBA0013A04.12 PROTEIN"/>
    <property type="match status" value="1"/>
</dbReference>
<dbReference type="Proteomes" id="UP000541444">
    <property type="component" value="Unassembled WGS sequence"/>
</dbReference>
<dbReference type="PROSITE" id="PS50808">
    <property type="entry name" value="ZF_BED"/>
    <property type="match status" value="1"/>
</dbReference>
<evidence type="ECO:0000256" key="3">
    <source>
        <dbReference type="ARBA" id="ARBA00022833"/>
    </source>
</evidence>
<dbReference type="EMBL" id="JACGCM010002131">
    <property type="protein sequence ID" value="KAF6144301.1"/>
    <property type="molecule type" value="Genomic_DNA"/>
</dbReference>
<organism evidence="6 7">
    <name type="scientific">Kingdonia uniflora</name>
    <dbReference type="NCBI Taxonomy" id="39325"/>
    <lineage>
        <taxon>Eukaryota</taxon>
        <taxon>Viridiplantae</taxon>
        <taxon>Streptophyta</taxon>
        <taxon>Embryophyta</taxon>
        <taxon>Tracheophyta</taxon>
        <taxon>Spermatophyta</taxon>
        <taxon>Magnoliopsida</taxon>
        <taxon>Ranunculales</taxon>
        <taxon>Circaeasteraceae</taxon>
        <taxon>Kingdonia</taxon>
    </lineage>
</organism>
<keyword evidence="1" id="KW-0479">Metal-binding</keyword>
<sequence>MVRRKDPFWDYAEDLKGRFICRYCNKNYPGGIARVKSHLSRQPGRDIAICACVPEDVQALALHAVRGKEFPYKKRKTAKLAIYSASIEGNGAESSFSPSTSCPDSAGLHQTSLLQVCGKKDKELVDRMVAQAFIMNNISIGVVQSPSFIAMVKAISEFGIDYKLPNYTTLCTKLVQDARRDVDEYVSTVKQSWSLTGCSLMLDVWDDMQDGFFTNVVAYSPKGSVFLKSFKRLGISEIEVYSGDILLSVIDDIGPENVVQVVVNGAYDYDCVDNSTTERYPHIYRTRCVSHAIQLLLEDIYKEVEWIHSIFDEAKLVVDFMYTYTTVSKLLRGFTGEKELKRPCKTKFSSYFDMVQSFLDVEVNLQLMVASRDWRDIIDNENTTAEKVAEIIQSATFWNGVKEVIFVLDPLIEVLHLVDGRGSTAGYLYEAMEKVTVEFEQNRNSDPMKYSKLVKLFELKRDGHILHKIHAAAAFLNPSFMYDGKFKYEQTDVKDGMNYVVERMVHPSEMDDFAAELLLYNGKSQRLFNTLSVLMMKKAHPKDLIYTRLNTKMMVDYTDFEIQDTYAVTIAKLGKLPDDIDIGDGEFCKEGSIDNVA</sequence>
<accession>A0A7J7LNR4</accession>
<keyword evidence="7" id="KW-1185">Reference proteome</keyword>
<dbReference type="InterPro" id="IPR003656">
    <property type="entry name" value="Znf_BED"/>
</dbReference>
<proteinExistence type="predicted"/>
<protein>
    <recommendedName>
        <fullName evidence="5">BED-type domain-containing protein</fullName>
    </recommendedName>
</protein>
<dbReference type="GO" id="GO:0008270">
    <property type="term" value="F:zinc ion binding"/>
    <property type="evidence" value="ECO:0007669"/>
    <property type="project" value="UniProtKB-KW"/>
</dbReference>
<keyword evidence="2 4" id="KW-0863">Zinc-finger</keyword>
<evidence type="ECO:0000313" key="6">
    <source>
        <dbReference type="EMBL" id="KAF6144301.1"/>
    </source>
</evidence>
<evidence type="ECO:0000256" key="4">
    <source>
        <dbReference type="PROSITE-ProRule" id="PRU00027"/>
    </source>
</evidence>
<gene>
    <name evidence="6" type="ORF">GIB67_024528</name>
</gene>